<dbReference type="EMBL" id="JAQNDO010000001">
    <property type="protein sequence ID" value="MDC0743583.1"/>
    <property type="molecule type" value="Genomic_DNA"/>
</dbReference>
<organism evidence="1 2">
    <name type="scientific">Polyangium mundeleinium</name>
    <dbReference type="NCBI Taxonomy" id="2995306"/>
    <lineage>
        <taxon>Bacteria</taxon>
        <taxon>Pseudomonadati</taxon>
        <taxon>Myxococcota</taxon>
        <taxon>Polyangia</taxon>
        <taxon>Polyangiales</taxon>
        <taxon>Polyangiaceae</taxon>
        <taxon>Polyangium</taxon>
    </lineage>
</organism>
<proteinExistence type="predicted"/>
<dbReference type="Proteomes" id="UP001221411">
    <property type="component" value="Unassembled WGS sequence"/>
</dbReference>
<gene>
    <name evidence="1" type="ORF">POL67_19810</name>
</gene>
<dbReference type="SUPFAM" id="SSF50156">
    <property type="entry name" value="PDZ domain-like"/>
    <property type="match status" value="1"/>
</dbReference>
<dbReference type="RefSeq" id="WP_271919262.1">
    <property type="nucleotide sequence ID" value="NZ_JAQNDO010000001.1"/>
</dbReference>
<comment type="caution">
    <text evidence="1">The sequence shown here is derived from an EMBL/GenBank/DDBJ whole genome shotgun (WGS) entry which is preliminary data.</text>
</comment>
<protein>
    <submittedName>
        <fullName evidence="1">PDZ domain-containing protein</fullName>
    </submittedName>
</protein>
<evidence type="ECO:0000313" key="2">
    <source>
        <dbReference type="Proteomes" id="UP001221411"/>
    </source>
</evidence>
<sequence>MRRNSISFGIAGILAASTCLLGCPQEGGVGDSAGPLGVDCDAPTPNRSFPLLDGKCSMPALWGTAVFNGVDCEIDNCFAITQDCLDEMEATVASVVEGTPDYGSEDNKTAFLVAMQQLLYGPMAREPAILPGLSTILPPSLDHVDTTDLCYNATEGSPSFHLALLEDIHDYTAMPYPVIWGSEEMRNERHYQFVFERLSHLKIDSTNKADYVAGNRGNRKLILGPEFGSDHGTFGHAGFLLHELIHGLGDGFFAPHHLGSPHIAALCPIPSDDPDYECDQDEASAYGMEVLVIHALALGYQHTAGQALFLLPKMQAECDSNLEDEFARACRRARRRVVDALATPAPFDCESEAAAYLSLHAPSGFNDPACLTPAATFRDLPCGTAPLDKTGIDFSATANRVTLPQSTHDELLEDPEWLIDDEYAAGVRINVTQTTSGADVLTFAQVPSGSLAHTLGILPGDVLTQVNGSNVTTVGLADLALRPHLVESFTLARTIPGSGTQSRTISIREEEGGCADSVQVANEQTFAPGMVGCAGTVAWADRANLCKPGWHVCSAEEYVERNFAVTPTTDAPAFHYWTDDNLKYSGTSSACSVSTTSGTSCSSPMRVCAPSSTGYDPLNNQCNWRGCGYEGGTASRYFGGCAGNLTAGTMCCK</sequence>
<name>A0ABT5EQX0_9BACT</name>
<accession>A0ABT5EQX0</accession>
<reference evidence="1 2" key="1">
    <citation type="submission" date="2022-11" db="EMBL/GenBank/DDBJ databases">
        <title>Minimal conservation of predation-associated metabolite biosynthetic gene clusters underscores biosynthetic potential of Myxococcota including descriptions for ten novel species: Archangium lansinium sp. nov., Myxococcus landrumus sp. nov., Nannocystis bai.</title>
        <authorList>
            <person name="Ahearne A."/>
            <person name="Stevens C."/>
            <person name="Dowd S."/>
        </authorList>
    </citation>
    <scope>NUCLEOTIDE SEQUENCE [LARGE SCALE GENOMIC DNA]</scope>
    <source>
        <strain evidence="1 2">RJM3</strain>
    </source>
</reference>
<evidence type="ECO:0000313" key="1">
    <source>
        <dbReference type="EMBL" id="MDC0743583.1"/>
    </source>
</evidence>
<keyword evidence="2" id="KW-1185">Reference proteome</keyword>
<dbReference type="InterPro" id="IPR036034">
    <property type="entry name" value="PDZ_sf"/>
</dbReference>